<dbReference type="SUPFAM" id="SSF53850">
    <property type="entry name" value="Periplasmic binding protein-like II"/>
    <property type="match status" value="1"/>
</dbReference>
<keyword evidence="3" id="KW-1185">Reference proteome</keyword>
<dbReference type="Proteomes" id="UP000000753">
    <property type="component" value="Chromosome"/>
</dbReference>
<comment type="similarity">
    <text evidence="1">Belongs to the bacterial solute-binding protein 3 family.</text>
</comment>
<sequence length="246" mass="27577">MKLKLLALLCLSFQVQSETEQIVIASDIWCPYVCTNNSGYFVELTQHAFASVGVGTKFETLPFQRALRLAQADKIHAVLAVSPEHIGKANLQDSDLILGQYANDFYVHSASHWQYSSLVDLTNKTIASILGYDYGDKLNSLLAKSPTSFRASGETPLKTNLNLLQKGRVDILIGNRYVIEYTAKKFDYYDDIKFAGSEGISTPLFVGFSHKDLEQNYASKFAEGIQNIKESGQYQAILDKYHIEPW</sequence>
<evidence type="ECO:0000313" key="3">
    <source>
        <dbReference type="Proteomes" id="UP000000753"/>
    </source>
</evidence>
<proteinExistence type="inferred from homology"/>
<dbReference type="AlphaFoldDB" id="B8CUI1"/>
<protein>
    <submittedName>
        <fullName evidence="2">Cation efflux protein, putative</fullName>
    </submittedName>
</protein>
<dbReference type="PANTHER" id="PTHR35936:SF25">
    <property type="entry name" value="ABC TRANSPORTER SUBSTRATE-BINDING PROTEIN"/>
    <property type="match status" value="1"/>
</dbReference>
<evidence type="ECO:0000313" key="2">
    <source>
        <dbReference type="EMBL" id="ACJ31173.1"/>
    </source>
</evidence>
<dbReference type="PANTHER" id="PTHR35936">
    <property type="entry name" value="MEMBRANE-BOUND LYTIC MUREIN TRANSGLYCOSYLASE F"/>
    <property type="match status" value="1"/>
</dbReference>
<evidence type="ECO:0000256" key="1">
    <source>
        <dbReference type="ARBA" id="ARBA00010333"/>
    </source>
</evidence>
<reference evidence="2 3" key="1">
    <citation type="journal article" date="2008" name="PLoS ONE">
        <title>Environmental adaptation: genomic analysis of the piezotolerant and psychrotolerant deep-sea iron reducing bacterium Shewanella piezotolerans WP3.</title>
        <authorList>
            <person name="Wang F."/>
            <person name="Wang J."/>
            <person name="Jian H."/>
            <person name="Zhang B."/>
            <person name="Li S."/>
            <person name="Wang F."/>
            <person name="Zeng X."/>
            <person name="Gao L."/>
            <person name="Bartlett D.H."/>
            <person name="Yu J."/>
            <person name="Hu S."/>
            <person name="Xiao X."/>
        </authorList>
    </citation>
    <scope>NUCLEOTIDE SEQUENCE [LARGE SCALE GENOMIC DNA]</scope>
    <source>
        <strain evidence="3">WP3 / JCM 13877</strain>
    </source>
</reference>
<accession>B8CUI1</accession>
<dbReference type="RefSeq" id="WP_020914503.1">
    <property type="nucleotide sequence ID" value="NC_011566.1"/>
</dbReference>
<gene>
    <name evidence="2" type="ordered locus">swp_4530</name>
</gene>
<organism evidence="2 3">
    <name type="scientific">Shewanella piezotolerans (strain WP3 / JCM 13877)</name>
    <dbReference type="NCBI Taxonomy" id="225849"/>
    <lineage>
        <taxon>Bacteria</taxon>
        <taxon>Pseudomonadati</taxon>
        <taxon>Pseudomonadota</taxon>
        <taxon>Gammaproteobacteria</taxon>
        <taxon>Alteromonadales</taxon>
        <taxon>Shewanellaceae</taxon>
        <taxon>Shewanella</taxon>
    </lineage>
</organism>
<dbReference type="Gene3D" id="3.40.190.10">
    <property type="entry name" value="Periplasmic binding protein-like II"/>
    <property type="match status" value="2"/>
</dbReference>
<dbReference type="KEGG" id="swp:swp_4530"/>
<dbReference type="STRING" id="225849.swp_4530"/>
<name>B8CUI1_SHEPW</name>
<dbReference type="eggNOG" id="COG0834">
    <property type="taxonomic scope" value="Bacteria"/>
</dbReference>
<dbReference type="EMBL" id="CP000472">
    <property type="protein sequence ID" value="ACJ31173.1"/>
    <property type="molecule type" value="Genomic_DNA"/>
</dbReference>
<dbReference type="HOGENOM" id="CLU_064076_7_0_6"/>